<dbReference type="InterPro" id="IPR000408">
    <property type="entry name" value="Reg_chr_condens"/>
</dbReference>
<dbReference type="PANTHER" id="PTHR45982:SF1">
    <property type="entry name" value="REGULATOR OF CHROMOSOME CONDENSATION"/>
    <property type="match status" value="1"/>
</dbReference>
<protein>
    <recommendedName>
        <fullName evidence="5">RCC1-like domain-containing protein</fullName>
    </recommendedName>
</protein>
<feature type="repeat" description="RCC1" evidence="3">
    <location>
        <begin position="203"/>
        <end position="283"/>
    </location>
</feature>
<dbReference type="KEGG" id="trg:TRUGW13939_02263"/>
<sequence length="570" mass="60705">MAPKRATRETASAAAAAKPASAKPRGRPAGVKKEDTEKKPAVPKKSTESKKPEAKANTSKKRKAEADVEEVAPAKKSKRAVETKTTTKVTTKKTAVKEKKVTKPKKADKVVKAAAPKAPKREKTPKPAPAPKPKKPKVVINTAPTTQLDVFAFGSNSNAELAMGDTFKKAECPRPKFNTVLSNAGVVQISAGGMHGIALTHDNKVLTWGVNDQGALGRDTNWEGGLVDMDKAQESDSEDDDEEIEVNPKEATPTEVNLSGVEPGTIFTQVVAADSASFALTDDGFVYGWGTFRNSNGVWGFSPDVEVQHTPTLVPTIKSVTKLAAGSNHVLALLSDGSVYSWGVGEQDQLARRVGERHAKEQALIPQKVGSRRGFVDIATGTDHSFAVHKDGSVFAWGLNNFGQTGISSKAGESEAGILKPTVVPSLKNQAKITHIAAGNFNSLAITENNECLVWGRIDNSATGIDPSALDKDDIIYDERDRPRILTNATRIPGLDVTYATYGTEHAIAVTKDGKAYSWGFNSSNQTGQPSNDDDEIKSATVLQSKAIVDKSFIWAGAGGQYGMIASKHA</sequence>
<dbReference type="Pfam" id="PF25390">
    <property type="entry name" value="WD40_RLD"/>
    <property type="match status" value="1"/>
</dbReference>
<proteinExistence type="predicted"/>
<dbReference type="Gene3D" id="2.130.10.30">
    <property type="entry name" value="Regulator of chromosome condensation 1/beta-lactamase-inhibitor protein II"/>
    <property type="match status" value="1"/>
</dbReference>
<feature type="repeat" description="RCC1" evidence="3">
    <location>
        <begin position="148"/>
        <end position="202"/>
    </location>
</feature>
<keyword evidence="7" id="KW-1185">Reference proteome</keyword>
<evidence type="ECO:0000256" key="1">
    <source>
        <dbReference type="ARBA" id="ARBA00022658"/>
    </source>
</evidence>
<name>A0A7H8QNY2_TALRU</name>
<dbReference type="RefSeq" id="XP_035341350.1">
    <property type="nucleotide sequence ID" value="XM_035485457.1"/>
</dbReference>
<organism evidence="6 7">
    <name type="scientific">Talaromyces rugulosus</name>
    <name type="common">Penicillium rugulosum</name>
    <dbReference type="NCBI Taxonomy" id="121627"/>
    <lineage>
        <taxon>Eukaryota</taxon>
        <taxon>Fungi</taxon>
        <taxon>Dikarya</taxon>
        <taxon>Ascomycota</taxon>
        <taxon>Pezizomycotina</taxon>
        <taxon>Eurotiomycetes</taxon>
        <taxon>Eurotiomycetidae</taxon>
        <taxon>Eurotiales</taxon>
        <taxon>Trichocomaceae</taxon>
        <taxon>Talaromyces</taxon>
        <taxon>Talaromyces sect. Islandici</taxon>
    </lineage>
</organism>
<feature type="compositionally biased region" description="Acidic residues" evidence="4">
    <location>
        <begin position="235"/>
        <end position="245"/>
    </location>
</feature>
<dbReference type="OrthoDB" id="61110at2759"/>
<feature type="repeat" description="RCC1" evidence="3">
    <location>
        <begin position="284"/>
        <end position="336"/>
    </location>
</feature>
<dbReference type="AlphaFoldDB" id="A0A7H8QNY2"/>
<feature type="compositionally biased region" description="Basic and acidic residues" evidence="4">
    <location>
        <begin position="31"/>
        <end position="54"/>
    </location>
</feature>
<feature type="repeat" description="RCC1" evidence="3">
    <location>
        <begin position="450"/>
        <end position="513"/>
    </location>
</feature>
<evidence type="ECO:0000313" key="6">
    <source>
        <dbReference type="EMBL" id="QKX55171.1"/>
    </source>
</evidence>
<dbReference type="EMBL" id="CP055898">
    <property type="protein sequence ID" value="QKX55171.1"/>
    <property type="molecule type" value="Genomic_DNA"/>
</dbReference>
<dbReference type="GO" id="GO:0005737">
    <property type="term" value="C:cytoplasm"/>
    <property type="evidence" value="ECO:0007669"/>
    <property type="project" value="TreeGrafter"/>
</dbReference>
<feature type="repeat" description="RCC1" evidence="3">
    <location>
        <begin position="392"/>
        <end position="449"/>
    </location>
</feature>
<evidence type="ECO:0000256" key="3">
    <source>
        <dbReference type="PROSITE-ProRule" id="PRU00235"/>
    </source>
</evidence>
<dbReference type="GeneID" id="55989772"/>
<feature type="repeat" description="RCC1" evidence="3">
    <location>
        <begin position="514"/>
        <end position="569"/>
    </location>
</feature>
<evidence type="ECO:0000256" key="2">
    <source>
        <dbReference type="ARBA" id="ARBA00022737"/>
    </source>
</evidence>
<feature type="domain" description="RCC1-like" evidence="5">
    <location>
        <begin position="149"/>
        <end position="564"/>
    </location>
</feature>
<dbReference type="PROSITE" id="PS00626">
    <property type="entry name" value="RCC1_2"/>
    <property type="match status" value="2"/>
</dbReference>
<dbReference type="InterPro" id="IPR058923">
    <property type="entry name" value="RCC1-like_dom"/>
</dbReference>
<dbReference type="PROSITE" id="PS00625">
    <property type="entry name" value="RCC1_1"/>
    <property type="match status" value="1"/>
</dbReference>
<dbReference type="PROSITE" id="PS50012">
    <property type="entry name" value="RCC1_3"/>
    <property type="match status" value="7"/>
</dbReference>
<evidence type="ECO:0000259" key="5">
    <source>
        <dbReference type="Pfam" id="PF25390"/>
    </source>
</evidence>
<reference evidence="7" key="1">
    <citation type="submission" date="2020-06" db="EMBL/GenBank/DDBJ databases">
        <title>A chromosome-scale genome assembly of Talaromyces rugulosus W13939.</title>
        <authorList>
            <person name="Wang B."/>
            <person name="Guo L."/>
            <person name="Ye K."/>
            <person name="Wang L."/>
        </authorList>
    </citation>
    <scope>NUCLEOTIDE SEQUENCE [LARGE SCALE GENOMIC DNA]</scope>
    <source>
        <strain evidence="7">W13939</strain>
    </source>
</reference>
<dbReference type="Proteomes" id="UP000509510">
    <property type="component" value="Chromosome I"/>
</dbReference>
<feature type="compositionally biased region" description="Basic and acidic residues" evidence="4">
    <location>
        <begin position="95"/>
        <end position="111"/>
    </location>
</feature>
<keyword evidence="2" id="KW-0677">Repeat</keyword>
<feature type="compositionally biased region" description="Low complexity" evidence="4">
    <location>
        <begin position="11"/>
        <end position="29"/>
    </location>
</feature>
<dbReference type="SUPFAM" id="SSF50985">
    <property type="entry name" value="RCC1/BLIP-II"/>
    <property type="match status" value="1"/>
</dbReference>
<feature type="region of interest" description="Disordered" evidence="4">
    <location>
        <begin position="1"/>
        <end position="137"/>
    </location>
</feature>
<dbReference type="GO" id="GO:0005085">
    <property type="term" value="F:guanyl-nucleotide exchange factor activity"/>
    <property type="evidence" value="ECO:0007669"/>
    <property type="project" value="TreeGrafter"/>
</dbReference>
<evidence type="ECO:0000313" key="7">
    <source>
        <dbReference type="Proteomes" id="UP000509510"/>
    </source>
</evidence>
<gene>
    <name evidence="6" type="ORF">TRUGW13939_02263</name>
</gene>
<evidence type="ECO:0000256" key="4">
    <source>
        <dbReference type="SAM" id="MobiDB-lite"/>
    </source>
</evidence>
<accession>A0A7H8QNY2</accession>
<dbReference type="PRINTS" id="PR00633">
    <property type="entry name" value="RCCNDNSATION"/>
</dbReference>
<feature type="region of interest" description="Disordered" evidence="4">
    <location>
        <begin position="232"/>
        <end position="251"/>
    </location>
</feature>
<keyword evidence="1" id="KW-0344">Guanine-nucleotide releasing factor</keyword>
<feature type="repeat" description="RCC1" evidence="3">
    <location>
        <begin position="337"/>
        <end position="391"/>
    </location>
</feature>
<feature type="compositionally biased region" description="Low complexity" evidence="4">
    <location>
        <begin position="83"/>
        <end position="93"/>
    </location>
</feature>
<dbReference type="PANTHER" id="PTHR45982">
    <property type="entry name" value="REGULATOR OF CHROMOSOME CONDENSATION"/>
    <property type="match status" value="1"/>
</dbReference>
<dbReference type="InterPro" id="IPR009091">
    <property type="entry name" value="RCC1/BLIP-II"/>
</dbReference>
<dbReference type="InterPro" id="IPR051553">
    <property type="entry name" value="Ran_GTPase-activating"/>
</dbReference>